<keyword evidence="6" id="KW-0732">Signal</keyword>
<proteinExistence type="predicted"/>
<keyword evidence="4 5" id="KW-0472">Membrane</keyword>
<comment type="caution">
    <text evidence="7">The sequence shown here is derived from an EMBL/GenBank/DDBJ whole genome shotgun (WGS) entry which is preliminary data.</text>
</comment>
<dbReference type="GO" id="GO:0005886">
    <property type="term" value="C:plasma membrane"/>
    <property type="evidence" value="ECO:0007669"/>
    <property type="project" value="UniProtKB-SubCell"/>
</dbReference>
<sequence length="208" mass="22721">MLHTGILIVHLWQFKLCTGDGDNQLIRNRVISQVLELGISVHSVIIGMSLGASQSPSTIRPLIAALTIHQFFEGLGLGSCIAQAKFRQKSVVAMTIFFALTTPAGIAIGIGIASRYNENSQTALIVEGLLNSASAGILVYRVLLCATHEPFGELQLTIVKLLVYMSLVDFLAEDFMNPRVQNNTKLQIWINIFLLLGADLMSLLAKWV</sequence>
<dbReference type="EMBL" id="JAMFTS010000005">
    <property type="protein sequence ID" value="KAJ4756719.1"/>
    <property type="molecule type" value="Genomic_DNA"/>
</dbReference>
<evidence type="ECO:0000256" key="1">
    <source>
        <dbReference type="ARBA" id="ARBA00004651"/>
    </source>
</evidence>
<evidence type="ECO:0000256" key="6">
    <source>
        <dbReference type="SAM" id="SignalP"/>
    </source>
</evidence>
<dbReference type="InterPro" id="IPR003689">
    <property type="entry name" value="ZIP"/>
</dbReference>
<feature type="chain" id="PRO_5043350324" evidence="6">
    <location>
        <begin position="20"/>
        <end position="208"/>
    </location>
</feature>
<evidence type="ECO:0000256" key="2">
    <source>
        <dbReference type="ARBA" id="ARBA00022692"/>
    </source>
</evidence>
<feature type="transmembrane region" description="Helical" evidence="5">
    <location>
        <begin position="151"/>
        <end position="168"/>
    </location>
</feature>
<protein>
    <submittedName>
        <fullName evidence="7">Zinc transporter</fullName>
    </submittedName>
</protein>
<evidence type="ECO:0000256" key="3">
    <source>
        <dbReference type="ARBA" id="ARBA00022989"/>
    </source>
</evidence>
<dbReference type="GO" id="GO:0005385">
    <property type="term" value="F:zinc ion transmembrane transporter activity"/>
    <property type="evidence" value="ECO:0007669"/>
    <property type="project" value="TreeGrafter"/>
</dbReference>
<dbReference type="Proteomes" id="UP001140206">
    <property type="component" value="Chromosome 5"/>
</dbReference>
<dbReference type="AlphaFoldDB" id="A0AAV8CLQ2"/>
<feature type="signal peptide" evidence="6">
    <location>
        <begin position="1"/>
        <end position="19"/>
    </location>
</feature>
<organism evidence="7 8">
    <name type="scientific">Rhynchospora pubera</name>
    <dbReference type="NCBI Taxonomy" id="906938"/>
    <lineage>
        <taxon>Eukaryota</taxon>
        <taxon>Viridiplantae</taxon>
        <taxon>Streptophyta</taxon>
        <taxon>Embryophyta</taxon>
        <taxon>Tracheophyta</taxon>
        <taxon>Spermatophyta</taxon>
        <taxon>Magnoliopsida</taxon>
        <taxon>Liliopsida</taxon>
        <taxon>Poales</taxon>
        <taxon>Cyperaceae</taxon>
        <taxon>Cyperoideae</taxon>
        <taxon>Rhynchosporeae</taxon>
        <taxon>Rhynchospora</taxon>
    </lineage>
</organism>
<comment type="subcellular location">
    <subcellularLocation>
        <location evidence="1">Cell membrane</location>
        <topology evidence="1">Multi-pass membrane protein</topology>
    </subcellularLocation>
</comment>
<dbReference type="Pfam" id="PF02535">
    <property type="entry name" value="Zip"/>
    <property type="match status" value="1"/>
</dbReference>
<feature type="transmembrane region" description="Helical" evidence="5">
    <location>
        <begin position="188"/>
        <end position="205"/>
    </location>
</feature>
<keyword evidence="2 5" id="KW-0812">Transmembrane</keyword>
<gene>
    <name evidence="7" type="ORF">LUZ62_091124</name>
</gene>
<dbReference type="PANTHER" id="PTHR11040:SF35">
    <property type="entry name" value="ZINC TRANSPORTER 5"/>
    <property type="match status" value="1"/>
</dbReference>
<feature type="transmembrane region" description="Helical" evidence="5">
    <location>
        <begin position="124"/>
        <end position="144"/>
    </location>
</feature>
<accession>A0AAV8CLQ2</accession>
<reference evidence="7" key="1">
    <citation type="submission" date="2022-08" db="EMBL/GenBank/DDBJ databases">
        <authorList>
            <person name="Marques A."/>
        </authorList>
    </citation>
    <scope>NUCLEOTIDE SEQUENCE</scope>
    <source>
        <strain evidence="7">RhyPub2mFocal</strain>
        <tissue evidence="7">Leaves</tissue>
    </source>
</reference>
<evidence type="ECO:0000256" key="5">
    <source>
        <dbReference type="SAM" id="Phobius"/>
    </source>
</evidence>
<evidence type="ECO:0000256" key="4">
    <source>
        <dbReference type="ARBA" id="ARBA00023136"/>
    </source>
</evidence>
<keyword evidence="8" id="KW-1185">Reference proteome</keyword>
<name>A0AAV8CLQ2_9POAL</name>
<dbReference type="PANTHER" id="PTHR11040">
    <property type="entry name" value="ZINC/IRON TRANSPORTER"/>
    <property type="match status" value="1"/>
</dbReference>
<evidence type="ECO:0000313" key="8">
    <source>
        <dbReference type="Proteomes" id="UP001140206"/>
    </source>
</evidence>
<evidence type="ECO:0000313" key="7">
    <source>
        <dbReference type="EMBL" id="KAJ4756719.1"/>
    </source>
</evidence>
<feature type="transmembrane region" description="Helical" evidence="5">
    <location>
        <begin position="91"/>
        <end position="112"/>
    </location>
</feature>
<keyword evidence="3 5" id="KW-1133">Transmembrane helix</keyword>